<feature type="transmembrane region" description="Helical" evidence="9">
    <location>
        <begin position="87"/>
        <end position="108"/>
    </location>
</feature>
<dbReference type="AlphaFoldDB" id="A0A1M6MYC9"/>
<evidence type="ECO:0000256" key="9">
    <source>
        <dbReference type="SAM" id="Phobius"/>
    </source>
</evidence>
<protein>
    <submittedName>
        <fullName evidence="10">Uncharacterized protein</fullName>
    </submittedName>
</protein>
<evidence type="ECO:0000313" key="11">
    <source>
        <dbReference type="Proteomes" id="UP000184465"/>
    </source>
</evidence>
<evidence type="ECO:0000313" key="10">
    <source>
        <dbReference type="EMBL" id="SHJ88422.1"/>
    </source>
</evidence>
<evidence type="ECO:0000256" key="8">
    <source>
        <dbReference type="ARBA" id="ARBA00035655"/>
    </source>
</evidence>
<keyword evidence="4" id="KW-0997">Cell inner membrane</keyword>
<evidence type="ECO:0000256" key="5">
    <source>
        <dbReference type="ARBA" id="ARBA00022692"/>
    </source>
</evidence>
<reference evidence="10 11" key="1">
    <citation type="submission" date="2016-11" db="EMBL/GenBank/DDBJ databases">
        <authorList>
            <person name="Jaros S."/>
            <person name="Januszkiewicz K."/>
            <person name="Wedrychowicz H."/>
        </authorList>
    </citation>
    <scope>NUCLEOTIDE SEQUENCE [LARGE SCALE GENOMIC DNA]</scope>
    <source>
        <strain evidence="10 11">DSM 15212</strain>
    </source>
</reference>
<name>A0A1M6MYC9_PARC5</name>
<feature type="transmembrane region" description="Helical" evidence="9">
    <location>
        <begin position="20"/>
        <end position="39"/>
    </location>
</feature>
<accession>A0A1M6MYC9</accession>
<dbReference type="Pfam" id="PF04143">
    <property type="entry name" value="Sulf_transp"/>
    <property type="match status" value="1"/>
</dbReference>
<comment type="similarity">
    <text evidence="8">Belongs to the TsuA/YedE (TC 9.B.102) family.</text>
</comment>
<feature type="transmembrane region" description="Helical" evidence="9">
    <location>
        <begin position="120"/>
        <end position="143"/>
    </location>
</feature>
<evidence type="ECO:0000256" key="1">
    <source>
        <dbReference type="ARBA" id="ARBA00004429"/>
    </source>
</evidence>
<dbReference type="PANTHER" id="PTHR30574:SF1">
    <property type="entry name" value="SULPHUR TRANSPORT DOMAIN-CONTAINING PROTEIN"/>
    <property type="match status" value="1"/>
</dbReference>
<keyword evidence="3" id="KW-1003">Cell membrane</keyword>
<dbReference type="STRING" id="1121301.SAMN02745912_01483"/>
<dbReference type="PANTHER" id="PTHR30574">
    <property type="entry name" value="INNER MEMBRANE PROTEIN YEDE"/>
    <property type="match status" value="1"/>
</dbReference>
<evidence type="ECO:0000256" key="7">
    <source>
        <dbReference type="ARBA" id="ARBA00023136"/>
    </source>
</evidence>
<dbReference type="Proteomes" id="UP000184465">
    <property type="component" value="Unassembled WGS sequence"/>
</dbReference>
<gene>
    <name evidence="10" type="ORF">SAMN02745912_01483</name>
</gene>
<keyword evidence="11" id="KW-1185">Reference proteome</keyword>
<evidence type="ECO:0000256" key="3">
    <source>
        <dbReference type="ARBA" id="ARBA00022475"/>
    </source>
</evidence>
<keyword evidence="5 9" id="KW-0812">Transmembrane</keyword>
<sequence>MIKGDYMKFYQKIIKKPWTYVVGGIILAILNIILFWFSGKTWRITSGFLYWGMGILEKFGLEHSNWYYFNVYGNELTKGKTFFNNEYTILNLAVILGALIAALLASEFKWKKIKSKKQLVFALLGGILMGYGSRLSFGCNIGAYFSAIPSFSLHGWVYAIFMFVGAWIGCKLLFKFLL</sequence>
<evidence type="ECO:0000256" key="4">
    <source>
        <dbReference type="ARBA" id="ARBA00022519"/>
    </source>
</evidence>
<dbReference type="InterPro" id="IPR007272">
    <property type="entry name" value="Sulf_transp_TsuA/YedE"/>
</dbReference>
<evidence type="ECO:0000256" key="2">
    <source>
        <dbReference type="ARBA" id="ARBA00022448"/>
    </source>
</evidence>
<keyword evidence="7 9" id="KW-0472">Membrane</keyword>
<feature type="transmembrane region" description="Helical" evidence="9">
    <location>
        <begin position="155"/>
        <end position="174"/>
    </location>
</feature>
<dbReference type="EMBL" id="FRAG01000013">
    <property type="protein sequence ID" value="SHJ88422.1"/>
    <property type="molecule type" value="Genomic_DNA"/>
</dbReference>
<dbReference type="GO" id="GO:0005886">
    <property type="term" value="C:plasma membrane"/>
    <property type="evidence" value="ECO:0007669"/>
    <property type="project" value="UniProtKB-SubCell"/>
</dbReference>
<keyword evidence="2" id="KW-0813">Transport</keyword>
<keyword evidence="6 9" id="KW-1133">Transmembrane helix</keyword>
<proteinExistence type="inferred from homology"/>
<evidence type="ECO:0000256" key="6">
    <source>
        <dbReference type="ARBA" id="ARBA00022989"/>
    </source>
</evidence>
<organism evidence="10 11">
    <name type="scientific">Paramaledivibacter caminithermalis (strain DSM 15212 / CIP 107654 / DViRD3)</name>
    <name type="common">Clostridium caminithermale</name>
    <dbReference type="NCBI Taxonomy" id="1121301"/>
    <lineage>
        <taxon>Bacteria</taxon>
        <taxon>Bacillati</taxon>
        <taxon>Bacillota</taxon>
        <taxon>Clostridia</taxon>
        <taxon>Peptostreptococcales</taxon>
        <taxon>Caminicellaceae</taxon>
        <taxon>Paramaledivibacter</taxon>
    </lineage>
</organism>
<comment type="subcellular location">
    <subcellularLocation>
        <location evidence="1">Cell inner membrane</location>
        <topology evidence="1">Multi-pass membrane protein</topology>
    </subcellularLocation>
</comment>